<protein>
    <recommendedName>
        <fullName evidence="6">Translation initiation factor eIF2B subunit alpha</fullName>
    </recommendedName>
    <alternativeName>
        <fullName evidence="7">eIF2B GDP-GTP exchange factor subunit alpha</fullName>
    </alternativeName>
</protein>
<evidence type="ECO:0000256" key="9">
    <source>
        <dbReference type="RuleBase" id="RU003814"/>
    </source>
</evidence>
<evidence type="ECO:0000256" key="8">
    <source>
        <dbReference type="ARBA" id="ARBA00046432"/>
    </source>
</evidence>
<dbReference type="AlphaFoldDB" id="A0A0K3CHT7"/>
<dbReference type="InterPro" id="IPR042528">
    <property type="entry name" value="elF-2B_alpha_N"/>
</dbReference>
<evidence type="ECO:0000256" key="3">
    <source>
        <dbReference type="ARBA" id="ARBA00022490"/>
    </source>
</evidence>
<dbReference type="InterPro" id="IPR000649">
    <property type="entry name" value="IF-2B-related"/>
</dbReference>
<evidence type="ECO:0000256" key="6">
    <source>
        <dbReference type="ARBA" id="ARBA00044208"/>
    </source>
</evidence>
<keyword evidence="5" id="KW-0648">Protein biosynthesis</keyword>
<dbReference type="OMA" id="GDWESCK"/>
<name>A0A0K3CHT7_RHOTO</name>
<evidence type="ECO:0000313" key="10">
    <source>
        <dbReference type="EMBL" id="CTR08202.1"/>
    </source>
</evidence>
<dbReference type="PANTHER" id="PTHR45860:SF1">
    <property type="entry name" value="TRANSLATION INITIATION FACTOR EIF-2B SUBUNIT ALPHA"/>
    <property type="match status" value="1"/>
</dbReference>
<keyword evidence="4 10" id="KW-0396">Initiation factor</keyword>
<dbReference type="GO" id="GO:0005851">
    <property type="term" value="C:eukaryotic translation initiation factor 2B complex"/>
    <property type="evidence" value="ECO:0007669"/>
    <property type="project" value="TreeGrafter"/>
</dbReference>
<dbReference type="Gene3D" id="3.40.50.10470">
    <property type="entry name" value="Translation initiation factor eif-2b, domain 2"/>
    <property type="match status" value="1"/>
</dbReference>
<reference evidence="10 11" key="1">
    <citation type="submission" date="2015-07" db="EMBL/GenBank/DDBJ databases">
        <authorList>
            <person name="Cajimat M.N.B."/>
            <person name="Milazzo M.L."/>
            <person name="Fulhorst C.F."/>
        </authorList>
    </citation>
    <scope>NUCLEOTIDE SEQUENCE [LARGE SCALE GENOMIC DNA]</scope>
    <source>
        <strain evidence="10">Single colony</strain>
    </source>
</reference>
<evidence type="ECO:0000313" key="11">
    <source>
        <dbReference type="Proteomes" id="UP000199069"/>
    </source>
</evidence>
<evidence type="ECO:0000256" key="1">
    <source>
        <dbReference type="ARBA" id="ARBA00004514"/>
    </source>
</evidence>
<dbReference type="Proteomes" id="UP000199069">
    <property type="component" value="Unassembled WGS sequence"/>
</dbReference>
<dbReference type="InterPro" id="IPR051501">
    <property type="entry name" value="eIF2B_alpha/beta/delta"/>
</dbReference>
<dbReference type="SUPFAM" id="SSF100950">
    <property type="entry name" value="NagB/RpiA/CoA transferase-like"/>
    <property type="match status" value="1"/>
</dbReference>
<dbReference type="InterPro" id="IPR037171">
    <property type="entry name" value="NagB/RpiA_transferase-like"/>
</dbReference>
<evidence type="ECO:0000256" key="5">
    <source>
        <dbReference type="ARBA" id="ARBA00022917"/>
    </source>
</evidence>
<dbReference type="STRING" id="5286.A0A0K3CHT7"/>
<comment type="similarity">
    <text evidence="2 9">Belongs to the eIF-2B alpha/beta/delta subunits family.</text>
</comment>
<sequence length="353" mass="38127">MALPAVDEDAPLVTPSPQSFDVVKHFGALLERDDPMPAPVAAMEALAELVSRSDSSTIQELLALLRQASAQIAASSFNPVSAQSGTSLFLRFLTLQRPPPEMSFREFKAELVSRAREFVRDSGKCRATIAAHMSNFIQDGNTLLVHSYSRVVIQALLYAAQTQKKRFQVYVTESRPFGLGLKTHAVLTEAGIPCIVVLDSAVAYIMSKCDLAVVGAEAVCESGGLVNFIGGYQMAIAAKAMGKPFYALAESFKFTRLFPLSQYDIPSSLPSAPLAFPEFDDPVSTKSTSVPPTPVRPMIHSKMPEALEMSDEATRHNPILDYTTPDHITLIVSDIGVMTPSGVSDALLAVYAE</sequence>
<dbReference type="EMBL" id="CWKI01000007">
    <property type="protein sequence ID" value="CTR08202.1"/>
    <property type="molecule type" value="Genomic_DNA"/>
</dbReference>
<evidence type="ECO:0000256" key="4">
    <source>
        <dbReference type="ARBA" id="ARBA00022540"/>
    </source>
</evidence>
<dbReference type="Gene3D" id="1.20.120.1070">
    <property type="entry name" value="Translation initiation factor eIF-2B, N-terminal domain"/>
    <property type="match status" value="1"/>
</dbReference>
<evidence type="ECO:0000256" key="7">
    <source>
        <dbReference type="ARBA" id="ARBA00044236"/>
    </source>
</evidence>
<organism evidence="10 11">
    <name type="scientific">Rhodotorula toruloides</name>
    <name type="common">Yeast</name>
    <name type="synonym">Rhodosporidium toruloides</name>
    <dbReference type="NCBI Taxonomy" id="5286"/>
    <lineage>
        <taxon>Eukaryota</taxon>
        <taxon>Fungi</taxon>
        <taxon>Dikarya</taxon>
        <taxon>Basidiomycota</taxon>
        <taxon>Pucciniomycotina</taxon>
        <taxon>Microbotryomycetes</taxon>
        <taxon>Sporidiobolales</taxon>
        <taxon>Sporidiobolaceae</taxon>
        <taxon>Rhodotorula</taxon>
    </lineage>
</organism>
<dbReference type="Pfam" id="PF01008">
    <property type="entry name" value="IF-2B"/>
    <property type="match status" value="1"/>
</dbReference>
<dbReference type="PANTHER" id="PTHR45860">
    <property type="entry name" value="TRANSLATION INITIATION FACTOR EIF-2B SUBUNIT ALPHA"/>
    <property type="match status" value="1"/>
</dbReference>
<keyword evidence="11" id="KW-1185">Reference proteome</keyword>
<dbReference type="GO" id="GO:0005085">
    <property type="term" value="F:guanyl-nucleotide exchange factor activity"/>
    <property type="evidence" value="ECO:0007669"/>
    <property type="project" value="TreeGrafter"/>
</dbReference>
<keyword evidence="3" id="KW-0963">Cytoplasm</keyword>
<dbReference type="GO" id="GO:0005829">
    <property type="term" value="C:cytosol"/>
    <property type="evidence" value="ECO:0007669"/>
    <property type="project" value="UniProtKB-SubCell"/>
</dbReference>
<comment type="subunit">
    <text evidence="8">Component of the translation initiation factor 2B (eIF2B) complex which is a heterodecamer of two sets of five different subunits: alpha, beta, gamma, delta and epsilon. Subunits alpha, beta and delta comprise a regulatory subcomplex and subunits epsilon and gamma comprise a catalytic subcomplex. Within the complex, the hexameric regulatory complex resides at the center, with the two heterodimeric catalytic subcomplexes bound on opposite sides.</text>
</comment>
<comment type="subcellular location">
    <subcellularLocation>
        <location evidence="1">Cytoplasm</location>
        <location evidence="1">Cytosol</location>
    </subcellularLocation>
</comment>
<evidence type="ECO:0000256" key="2">
    <source>
        <dbReference type="ARBA" id="ARBA00007251"/>
    </source>
</evidence>
<dbReference type="GO" id="GO:0003743">
    <property type="term" value="F:translation initiation factor activity"/>
    <property type="evidence" value="ECO:0007669"/>
    <property type="project" value="UniProtKB-KW"/>
</dbReference>
<gene>
    <name evidence="10" type="primary">FGENESH: predicted gene_7.448</name>
    <name evidence="10" type="ORF">BN2166_0040630</name>
</gene>
<dbReference type="InterPro" id="IPR042529">
    <property type="entry name" value="IF_2B-like_C"/>
</dbReference>
<proteinExistence type="inferred from homology"/>
<accession>A0A0K3CHT7</accession>